<dbReference type="AlphaFoldDB" id="A0A9N9B2G4"/>
<accession>A0A9N9B2G4</accession>
<reference evidence="2" key="1">
    <citation type="submission" date="2021-06" db="EMBL/GenBank/DDBJ databases">
        <authorList>
            <person name="Kallberg Y."/>
            <person name="Tangrot J."/>
            <person name="Rosling A."/>
        </authorList>
    </citation>
    <scope>NUCLEOTIDE SEQUENCE</scope>
    <source>
        <strain evidence="2">AZ414A</strain>
    </source>
</reference>
<proteinExistence type="predicted"/>
<organism evidence="2 3">
    <name type="scientific">Diversispora eburnea</name>
    <dbReference type="NCBI Taxonomy" id="1213867"/>
    <lineage>
        <taxon>Eukaryota</taxon>
        <taxon>Fungi</taxon>
        <taxon>Fungi incertae sedis</taxon>
        <taxon>Mucoromycota</taxon>
        <taxon>Glomeromycotina</taxon>
        <taxon>Glomeromycetes</taxon>
        <taxon>Diversisporales</taxon>
        <taxon>Diversisporaceae</taxon>
        <taxon>Diversispora</taxon>
    </lineage>
</organism>
<keyword evidence="3" id="KW-1185">Reference proteome</keyword>
<protein>
    <submittedName>
        <fullName evidence="2">10088_t:CDS:1</fullName>
    </submittedName>
</protein>
<comment type="caution">
    <text evidence="2">The sequence shown here is derived from an EMBL/GenBank/DDBJ whole genome shotgun (WGS) entry which is preliminary data.</text>
</comment>
<sequence length="103" mass="11722">MDVQSFSVGVPHKFNKIQLVFIGSSSMSRTFSIAPSKEVYNNDAEINEEEASESETTITQNRNNNKEKGVKFWDIPVGMCEQEFKHMLNHKFGKVISCTMSTR</sequence>
<evidence type="ECO:0000256" key="1">
    <source>
        <dbReference type="SAM" id="MobiDB-lite"/>
    </source>
</evidence>
<evidence type="ECO:0000313" key="2">
    <source>
        <dbReference type="EMBL" id="CAG8552571.1"/>
    </source>
</evidence>
<gene>
    <name evidence="2" type="ORF">DEBURN_LOCUS7176</name>
</gene>
<feature type="region of interest" description="Disordered" evidence="1">
    <location>
        <begin position="46"/>
        <end position="65"/>
    </location>
</feature>
<evidence type="ECO:0000313" key="3">
    <source>
        <dbReference type="Proteomes" id="UP000789706"/>
    </source>
</evidence>
<name>A0A9N9B2G4_9GLOM</name>
<feature type="non-terminal residue" evidence="2">
    <location>
        <position position="1"/>
    </location>
</feature>
<dbReference type="EMBL" id="CAJVPK010000829">
    <property type="protein sequence ID" value="CAG8552571.1"/>
    <property type="molecule type" value="Genomic_DNA"/>
</dbReference>
<dbReference type="Proteomes" id="UP000789706">
    <property type="component" value="Unassembled WGS sequence"/>
</dbReference>